<dbReference type="Proteomes" id="UP000250535">
    <property type="component" value="Segment"/>
</dbReference>
<dbReference type="RefSeq" id="YP_009802739.1">
    <property type="nucleotide sequence ID" value="NC_047987.1"/>
</dbReference>
<organism evidence="1 2">
    <name type="scientific">Microbacterium phage MementoMori</name>
    <dbReference type="NCBI Taxonomy" id="2201436"/>
    <lineage>
        <taxon>Viruses</taxon>
        <taxon>Duplodnaviria</taxon>
        <taxon>Heunggongvirae</taxon>
        <taxon>Uroviricota</taxon>
        <taxon>Caudoviricetes</taxon>
        <taxon>Kutznervirinae</taxon>
        <taxon>Mementomorivirus</taxon>
        <taxon>Mementomorivirus mementomori</taxon>
    </lineage>
</organism>
<gene>
    <name evidence="1" type="primary">67</name>
    <name evidence="1" type="ORF">SEA_MEMENTOMORI_67</name>
</gene>
<dbReference type="GeneID" id="54993294"/>
<accession>A0A2Z4Q5N8</accession>
<name>A0A2Z4Q5N8_9CAUD</name>
<evidence type="ECO:0000313" key="1">
    <source>
        <dbReference type="EMBL" id="AWY05321.1"/>
    </source>
</evidence>
<protein>
    <submittedName>
        <fullName evidence="1">Uncharacterized protein</fullName>
    </submittedName>
</protein>
<reference evidence="1 2" key="1">
    <citation type="submission" date="2018-04" db="EMBL/GenBank/DDBJ databases">
        <authorList>
            <person name="Harrington T."/>
            <person name="Washburn E."/>
            <person name="Bricker J."/>
            <person name="McKinney A."/>
            <person name="Betsko A.J."/>
            <person name="Garlena R.A."/>
            <person name="Russell D.A."/>
            <person name="Pope W.A."/>
            <person name="Jacobs-Sera D."/>
            <person name="Hatfull G.F."/>
        </authorList>
    </citation>
    <scope>NUCLEOTIDE SEQUENCE [LARGE SCALE GENOMIC DNA]</scope>
</reference>
<keyword evidence="2" id="KW-1185">Reference proteome</keyword>
<evidence type="ECO:0000313" key="2">
    <source>
        <dbReference type="Proteomes" id="UP000250535"/>
    </source>
</evidence>
<dbReference type="KEGG" id="vg:54993294"/>
<dbReference type="EMBL" id="MH271303">
    <property type="protein sequence ID" value="AWY05321.1"/>
    <property type="molecule type" value="Genomic_DNA"/>
</dbReference>
<proteinExistence type="predicted"/>
<sequence length="65" mass="7521">MTTATLTTMTSVDPRLRFHHGERVEVLERTEKVVQGVTLVSHRVRLASGQEITVYADQLRKWRTK</sequence>